<name>A0A9W9Y694_9EURO</name>
<dbReference type="GO" id="GO:0072330">
    <property type="term" value="P:monocarboxylic acid biosynthetic process"/>
    <property type="evidence" value="ECO:0007669"/>
    <property type="project" value="UniProtKB-ARBA"/>
</dbReference>
<reference evidence="3" key="1">
    <citation type="submission" date="2022-12" db="EMBL/GenBank/DDBJ databases">
        <authorList>
            <person name="Petersen C."/>
        </authorList>
    </citation>
    <scope>NUCLEOTIDE SEQUENCE</scope>
    <source>
        <strain evidence="3">IBT 29495</strain>
    </source>
</reference>
<evidence type="ECO:0000259" key="2">
    <source>
        <dbReference type="Pfam" id="PF07859"/>
    </source>
</evidence>
<evidence type="ECO:0000313" key="3">
    <source>
        <dbReference type="EMBL" id="KAJ5521060.1"/>
    </source>
</evidence>
<dbReference type="GO" id="GO:0017000">
    <property type="term" value="P:antibiotic biosynthetic process"/>
    <property type="evidence" value="ECO:0007669"/>
    <property type="project" value="UniProtKB-ARBA"/>
</dbReference>
<dbReference type="EMBL" id="JAPWDS010000001">
    <property type="protein sequence ID" value="KAJ5521060.1"/>
    <property type="molecule type" value="Genomic_DNA"/>
</dbReference>
<dbReference type="AlphaFoldDB" id="A0A9W9Y694"/>
<dbReference type="PANTHER" id="PTHR48081">
    <property type="entry name" value="AB HYDROLASE SUPERFAMILY PROTEIN C4A8.06C"/>
    <property type="match status" value="1"/>
</dbReference>
<reference evidence="3" key="2">
    <citation type="journal article" date="2023" name="IMA Fungus">
        <title>Comparative genomic study of the Penicillium genus elucidates a diverse pangenome and 15 lateral gene transfer events.</title>
        <authorList>
            <person name="Petersen C."/>
            <person name="Sorensen T."/>
            <person name="Nielsen M.R."/>
            <person name="Sondergaard T.E."/>
            <person name="Sorensen J.L."/>
            <person name="Fitzpatrick D.A."/>
            <person name="Frisvad J.C."/>
            <person name="Nielsen K.L."/>
        </authorList>
    </citation>
    <scope>NUCLEOTIDE SEQUENCE</scope>
    <source>
        <strain evidence="3">IBT 29495</strain>
    </source>
</reference>
<organism evidence="3 4">
    <name type="scientific">Penicillium fimorum</name>
    <dbReference type="NCBI Taxonomy" id="1882269"/>
    <lineage>
        <taxon>Eukaryota</taxon>
        <taxon>Fungi</taxon>
        <taxon>Dikarya</taxon>
        <taxon>Ascomycota</taxon>
        <taxon>Pezizomycotina</taxon>
        <taxon>Eurotiomycetes</taxon>
        <taxon>Eurotiomycetidae</taxon>
        <taxon>Eurotiales</taxon>
        <taxon>Aspergillaceae</taxon>
        <taxon>Penicillium</taxon>
    </lineage>
</organism>
<evidence type="ECO:0000256" key="1">
    <source>
        <dbReference type="ARBA" id="ARBA00022801"/>
    </source>
</evidence>
<keyword evidence="1" id="KW-0378">Hydrolase</keyword>
<dbReference type="SUPFAM" id="SSF53474">
    <property type="entry name" value="alpha/beta-Hydrolases"/>
    <property type="match status" value="1"/>
</dbReference>
<comment type="caution">
    <text evidence="3">The sequence shown here is derived from an EMBL/GenBank/DDBJ whole genome shotgun (WGS) entry which is preliminary data.</text>
</comment>
<dbReference type="Proteomes" id="UP001149954">
    <property type="component" value="Unassembled WGS sequence"/>
</dbReference>
<feature type="domain" description="Alpha/beta hydrolase fold-3" evidence="2">
    <location>
        <begin position="146"/>
        <end position="369"/>
    </location>
</feature>
<dbReference type="PANTHER" id="PTHR48081:SF8">
    <property type="entry name" value="ALPHA_BETA HYDROLASE FOLD-3 DOMAIN-CONTAINING PROTEIN-RELATED"/>
    <property type="match status" value="1"/>
</dbReference>
<proteinExistence type="predicted"/>
<dbReference type="Pfam" id="PF07859">
    <property type="entry name" value="Abhydrolase_3"/>
    <property type="match status" value="1"/>
</dbReference>
<sequence>MADYSQYQGPNPEWEAFTRTSTISPVGLSPGESLSNYRASRNKVRETISKREMETEGRLPHFFLPTVTYARLSFAMTVQLSYTINISIQHNITPFQYLVAPNKELGLLEKVYWEDNEISTRDQCTIPVRIYKPKNIAPSTKLPVYLFFHGGGYMFGSLDTEDANCSRVIALSTFPLIVVHANYRHTPEYKYPIPHCDAYDAFLWLDKNIDSLGGDREKLIVGGISAGAGLAASVVLRARQATSPPDNDLKIVGQLLMIPWLIPTRKYPFHLLASKDRSSYFQNIEAPVLPETQMKLFTNLLGAPDTELIDEKLCPSLAPDENLKSTPKTVVVAAGMDPLRDEALLYADRLQTVGVPTDVHVFPGLPHGFRRFKELQASRRWDEVITEGLRWCLSDNCTSSLKLELPPS</sequence>
<protein>
    <recommendedName>
        <fullName evidence="2">Alpha/beta hydrolase fold-3 domain-containing protein</fullName>
    </recommendedName>
</protein>
<dbReference type="OrthoDB" id="408631at2759"/>
<dbReference type="InterPro" id="IPR029058">
    <property type="entry name" value="AB_hydrolase_fold"/>
</dbReference>
<keyword evidence="4" id="KW-1185">Reference proteome</keyword>
<evidence type="ECO:0000313" key="4">
    <source>
        <dbReference type="Proteomes" id="UP001149954"/>
    </source>
</evidence>
<accession>A0A9W9Y694</accession>
<feature type="non-terminal residue" evidence="3">
    <location>
        <position position="1"/>
    </location>
</feature>
<dbReference type="InterPro" id="IPR050300">
    <property type="entry name" value="GDXG_lipolytic_enzyme"/>
</dbReference>
<dbReference type="Gene3D" id="3.40.50.1820">
    <property type="entry name" value="alpha/beta hydrolase"/>
    <property type="match status" value="1"/>
</dbReference>
<dbReference type="InterPro" id="IPR013094">
    <property type="entry name" value="AB_hydrolase_3"/>
</dbReference>
<dbReference type="GO" id="GO:0016787">
    <property type="term" value="F:hydrolase activity"/>
    <property type="evidence" value="ECO:0007669"/>
    <property type="project" value="UniProtKB-KW"/>
</dbReference>
<gene>
    <name evidence="3" type="ORF">N7463_001513</name>
</gene>